<dbReference type="EMBL" id="JAUKUD010000004">
    <property type="protein sequence ID" value="KAK0746774.1"/>
    <property type="molecule type" value="Genomic_DNA"/>
</dbReference>
<reference evidence="2" key="1">
    <citation type="submission" date="2023-06" db="EMBL/GenBank/DDBJ databases">
        <title>Genome-scale phylogeny and comparative genomics of the fungal order Sordariales.</title>
        <authorList>
            <consortium name="Lawrence Berkeley National Laboratory"/>
            <person name="Hensen N."/>
            <person name="Bonometti L."/>
            <person name="Westerberg I."/>
            <person name="Brannstrom I.O."/>
            <person name="Guillou S."/>
            <person name="Cros-Aarteil S."/>
            <person name="Calhoun S."/>
            <person name="Haridas S."/>
            <person name="Kuo A."/>
            <person name="Mondo S."/>
            <person name="Pangilinan J."/>
            <person name="Riley R."/>
            <person name="LaButti K."/>
            <person name="Andreopoulos B."/>
            <person name="Lipzen A."/>
            <person name="Chen C."/>
            <person name="Yanf M."/>
            <person name="Daum C."/>
            <person name="Ng V."/>
            <person name="Clum A."/>
            <person name="Steindorff A."/>
            <person name="Ohm R."/>
            <person name="Martin F."/>
            <person name="Silar P."/>
            <person name="Natvig D."/>
            <person name="Lalanne C."/>
            <person name="Gautier V."/>
            <person name="Ament-velasquez S.L."/>
            <person name="Kruys A."/>
            <person name="Hutchinson M.I."/>
            <person name="Powell A.J."/>
            <person name="Barry K."/>
            <person name="Miller A.N."/>
            <person name="Grigoriev I.V."/>
            <person name="Debuchy R."/>
            <person name="Gladieux P."/>
            <person name="Thoren M.H."/>
            <person name="Johannesson H."/>
        </authorList>
    </citation>
    <scope>NUCLEOTIDE SEQUENCE</scope>
    <source>
        <strain evidence="2">SMH3187-1</strain>
    </source>
</reference>
<comment type="caution">
    <text evidence="2">The sequence shown here is derived from an EMBL/GenBank/DDBJ whole genome shotgun (WGS) entry which is preliminary data.</text>
</comment>
<organism evidence="2 3">
    <name type="scientific">Schizothecium vesticola</name>
    <dbReference type="NCBI Taxonomy" id="314040"/>
    <lineage>
        <taxon>Eukaryota</taxon>
        <taxon>Fungi</taxon>
        <taxon>Dikarya</taxon>
        <taxon>Ascomycota</taxon>
        <taxon>Pezizomycotina</taxon>
        <taxon>Sordariomycetes</taxon>
        <taxon>Sordariomycetidae</taxon>
        <taxon>Sordariales</taxon>
        <taxon>Schizotheciaceae</taxon>
        <taxon>Schizothecium</taxon>
    </lineage>
</organism>
<dbReference type="Proteomes" id="UP001172155">
    <property type="component" value="Unassembled WGS sequence"/>
</dbReference>
<evidence type="ECO:0000256" key="1">
    <source>
        <dbReference type="SAM" id="MobiDB-lite"/>
    </source>
</evidence>
<feature type="region of interest" description="Disordered" evidence="1">
    <location>
        <begin position="1090"/>
        <end position="1128"/>
    </location>
</feature>
<gene>
    <name evidence="2" type="ORF">B0T18DRAFT_489258</name>
</gene>
<proteinExistence type="predicted"/>
<feature type="compositionally biased region" description="Low complexity" evidence="1">
    <location>
        <begin position="8"/>
        <end position="24"/>
    </location>
</feature>
<feature type="region of interest" description="Disordered" evidence="1">
    <location>
        <begin position="45"/>
        <end position="69"/>
    </location>
</feature>
<evidence type="ECO:0000313" key="3">
    <source>
        <dbReference type="Proteomes" id="UP001172155"/>
    </source>
</evidence>
<feature type="compositionally biased region" description="Gly residues" evidence="1">
    <location>
        <begin position="1119"/>
        <end position="1128"/>
    </location>
</feature>
<name>A0AA40K5K1_9PEZI</name>
<protein>
    <submittedName>
        <fullName evidence="2">Uncharacterized protein</fullName>
    </submittedName>
</protein>
<feature type="region of interest" description="Disordered" evidence="1">
    <location>
        <begin position="1"/>
        <end position="26"/>
    </location>
</feature>
<accession>A0AA40K5K1</accession>
<feature type="region of interest" description="Disordered" evidence="1">
    <location>
        <begin position="1033"/>
        <end position="1058"/>
    </location>
</feature>
<sequence>MSDEDSDQSGSSSSSDDSQYSGGSLFTFDPTLANEAVLCIRGHKRQPLPVSEQPPGSNPPTGTGGDGEWTYVRFIPEWTAPDWNDEPVIPITEQGKPIKMARRDYTQMIRPALLPRDASRNPTAYALRYGIHPDAPGGRSKMSPITSKTRWVSLSCAQNTSTGFKAYVDDEDLSAAVQSVGGTRKFLDELDKLPEHDPQHEHLFATRLLLSIIEDDRDYQKVLFTDMTTDERIMHKIHSLDPVAVPQSTLSGDLHPLLERGRWVSTTYRGDDEDKPRFVFNLLGTRGEYSAENELIWAALQPALHLASNILNSKHPTWVAILDLYSRRKVGPGRRPTDASQVTGAGASQKPKLPLYAVFDQFSSPPAYNNVEYLREKSTYDVAAAAAEYLQEHFSLEISSAYLAGDDDIRSGKKKPVWGVTRDLGCLPCADAKIHVEIASEMLWPLLVPSYTMAEKATSSLMIANVLLHELAHAANMAVRILFGRWRSNRDKIPQLAGLNTFDPLMSAFFGEVTRCTIQDKDDRQDEPYYREEQRAELGYAFEKQIWGGLLEPSIERHHGAFPLMTFRSMDISMEEWPSSRPNPHLKDKSILTEPPLPVDSFTRPVQMTDTGRLFQKSFWETDAAKFGHRALRLGANELDIVTTKREYLPEKDKVKALGVSRTTFMDKAMNNLGLAGHPVLVMYLTECITACVGPVAMRRRMHQQAKLWPARDGEVERLWKLCTKESGALMQCYQLTNTSDGEKERHAASRALALKQTPMTLDEYKQHLLQDVYTAVERLLFACVDLHQFMIVQIEQTQHLVLEYLQLKPADRAPIYKRYMLFVHGRLELTYEAAASNVADMLKRSFDILQKMSIASTELAQVFANMVNKLESDQNLFQQARQYMTKDSVQDVGSIPTHFSSVPQAAYERRLKRLEKLAFRELKYMPTGLRQLADTCFKMLQVNVPPEAANAQIDAALAAQLATAPPVPPAEHPNWLSAQNQPKPTAVTNMGATALPQLSPQLYNALHLQANPPPQPAPTYPPVPAPYSQRPLTLSVGAVPGPSAPTPAPASGPTWGTWGNDAVNKDSIAQDMLDSMFGGPTYLAEALRLQGEKRGMGSDGDEGSDGSPKRKKGRGARDGGWGQAGMA</sequence>
<evidence type="ECO:0000313" key="2">
    <source>
        <dbReference type="EMBL" id="KAK0746774.1"/>
    </source>
</evidence>
<keyword evidence="3" id="KW-1185">Reference proteome</keyword>
<dbReference type="AlphaFoldDB" id="A0AA40K5K1"/>